<dbReference type="Proteomes" id="UP001589575">
    <property type="component" value="Unassembled WGS sequence"/>
</dbReference>
<reference evidence="2 3" key="1">
    <citation type="submission" date="2024-09" db="EMBL/GenBank/DDBJ databases">
        <authorList>
            <person name="Sun Q."/>
            <person name="Mori K."/>
        </authorList>
    </citation>
    <scope>NUCLEOTIDE SEQUENCE [LARGE SCALE GENOMIC DNA]</scope>
    <source>
        <strain evidence="2 3">CCM 7609</strain>
    </source>
</reference>
<feature type="region of interest" description="Disordered" evidence="1">
    <location>
        <begin position="1"/>
        <end position="75"/>
    </location>
</feature>
<organism evidence="2 3">
    <name type="scientific">Citricoccus parietis</name>
    <dbReference type="NCBI Taxonomy" id="592307"/>
    <lineage>
        <taxon>Bacteria</taxon>
        <taxon>Bacillati</taxon>
        <taxon>Actinomycetota</taxon>
        <taxon>Actinomycetes</taxon>
        <taxon>Micrococcales</taxon>
        <taxon>Micrococcaceae</taxon>
        <taxon>Citricoccus</taxon>
    </lineage>
</organism>
<evidence type="ECO:0000313" key="2">
    <source>
        <dbReference type="EMBL" id="MFB9075010.1"/>
    </source>
</evidence>
<sequence>MRRPPGRTGGSAPGPRPCHRRRSRSTPERSRSTRPGPPSSGSCRGWRPAHRPFRPPRLMRTVRTWRAPSNGGPPS</sequence>
<protein>
    <submittedName>
        <fullName evidence="2">Uncharacterized protein</fullName>
    </submittedName>
</protein>
<name>A0ABV5G7U4_9MICC</name>
<dbReference type="EMBL" id="JBHMFI010000006">
    <property type="protein sequence ID" value="MFB9075010.1"/>
    <property type="molecule type" value="Genomic_DNA"/>
</dbReference>
<gene>
    <name evidence="2" type="ORF">ACFFX0_29025</name>
</gene>
<keyword evidence="3" id="KW-1185">Reference proteome</keyword>
<evidence type="ECO:0000256" key="1">
    <source>
        <dbReference type="SAM" id="MobiDB-lite"/>
    </source>
</evidence>
<accession>A0ABV5G7U4</accession>
<comment type="caution">
    <text evidence="2">The sequence shown here is derived from an EMBL/GenBank/DDBJ whole genome shotgun (WGS) entry which is preliminary data.</text>
</comment>
<evidence type="ECO:0000313" key="3">
    <source>
        <dbReference type="Proteomes" id="UP001589575"/>
    </source>
</evidence>
<proteinExistence type="predicted"/>